<protein>
    <submittedName>
        <fullName evidence="1">Uncharacterized protein</fullName>
    </submittedName>
</protein>
<evidence type="ECO:0000313" key="1">
    <source>
        <dbReference type="EMBL" id="KIM49965.1"/>
    </source>
</evidence>
<sequence length="167" mass="18575">MSAVLIPTLESPAGHIEEVPYDQVTGASSSQVTVEMLDHEMDEYNTLRPYQPFSEEDHTTLWGDETMNPSTVNDRVFSVDTDLCPSWPSHAPTDIPLIDMMPPPSTSAIHSEPSGSQVRIGTEGWFVQRVHPLDALCQDSILFSIVNVDPMLPLSQEPVYWDHNGNL</sequence>
<reference evidence="1 2" key="1">
    <citation type="submission" date="2014-04" db="EMBL/GenBank/DDBJ databases">
        <authorList>
            <consortium name="DOE Joint Genome Institute"/>
            <person name="Kuo A."/>
            <person name="Kohler A."/>
            <person name="Nagy L.G."/>
            <person name="Floudas D."/>
            <person name="Copeland A."/>
            <person name="Barry K.W."/>
            <person name="Cichocki N."/>
            <person name="Veneault-Fourrey C."/>
            <person name="LaButti K."/>
            <person name="Lindquist E.A."/>
            <person name="Lipzen A."/>
            <person name="Lundell T."/>
            <person name="Morin E."/>
            <person name="Murat C."/>
            <person name="Sun H."/>
            <person name="Tunlid A."/>
            <person name="Henrissat B."/>
            <person name="Grigoriev I.V."/>
            <person name="Hibbett D.S."/>
            <person name="Martin F."/>
            <person name="Nordberg H.P."/>
            <person name="Cantor M.N."/>
            <person name="Hua S.X."/>
        </authorList>
    </citation>
    <scope>NUCLEOTIDE SEQUENCE [LARGE SCALE GENOMIC DNA]</scope>
    <source>
        <strain evidence="1 2">Foug A</strain>
    </source>
</reference>
<name>A0A0C3CMQ4_9AGAM</name>
<dbReference type="EMBL" id="KN822916">
    <property type="protein sequence ID" value="KIM49965.1"/>
    <property type="molecule type" value="Genomic_DNA"/>
</dbReference>
<proteinExistence type="predicted"/>
<organism evidence="1 2">
    <name type="scientific">Scleroderma citrinum Foug A</name>
    <dbReference type="NCBI Taxonomy" id="1036808"/>
    <lineage>
        <taxon>Eukaryota</taxon>
        <taxon>Fungi</taxon>
        <taxon>Dikarya</taxon>
        <taxon>Basidiomycota</taxon>
        <taxon>Agaricomycotina</taxon>
        <taxon>Agaricomycetes</taxon>
        <taxon>Agaricomycetidae</taxon>
        <taxon>Boletales</taxon>
        <taxon>Sclerodermatineae</taxon>
        <taxon>Sclerodermataceae</taxon>
        <taxon>Scleroderma</taxon>
    </lineage>
</organism>
<dbReference type="AlphaFoldDB" id="A0A0C3CMQ4"/>
<reference evidence="2" key="2">
    <citation type="submission" date="2015-01" db="EMBL/GenBank/DDBJ databases">
        <title>Evolutionary Origins and Diversification of the Mycorrhizal Mutualists.</title>
        <authorList>
            <consortium name="DOE Joint Genome Institute"/>
            <consortium name="Mycorrhizal Genomics Consortium"/>
            <person name="Kohler A."/>
            <person name="Kuo A."/>
            <person name="Nagy L.G."/>
            <person name="Floudas D."/>
            <person name="Copeland A."/>
            <person name="Barry K.W."/>
            <person name="Cichocki N."/>
            <person name="Veneault-Fourrey C."/>
            <person name="LaButti K."/>
            <person name="Lindquist E.A."/>
            <person name="Lipzen A."/>
            <person name="Lundell T."/>
            <person name="Morin E."/>
            <person name="Murat C."/>
            <person name="Riley R."/>
            <person name="Ohm R."/>
            <person name="Sun H."/>
            <person name="Tunlid A."/>
            <person name="Henrissat B."/>
            <person name="Grigoriev I.V."/>
            <person name="Hibbett D.S."/>
            <person name="Martin F."/>
        </authorList>
    </citation>
    <scope>NUCLEOTIDE SEQUENCE [LARGE SCALE GENOMIC DNA]</scope>
    <source>
        <strain evidence="2">Foug A</strain>
    </source>
</reference>
<gene>
    <name evidence="1" type="ORF">SCLCIDRAFT_34861</name>
</gene>
<keyword evidence="2" id="KW-1185">Reference proteome</keyword>
<evidence type="ECO:0000313" key="2">
    <source>
        <dbReference type="Proteomes" id="UP000053989"/>
    </source>
</evidence>
<dbReference type="HOGENOM" id="CLU_1595536_0_0_1"/>
<dbReference type="Proteomes" id="UP000053989">
    <property type="component" value="Unassembled WGS sequence"/>
</dbReference>
<accession>A0A0C3CMQ4</accession>
<dbReference type="InParanoid" id="A0A0C3CMQ4"/>